<dbReference type="RefSeq" id="WP_002710120.1">
    <property type="nucleotide sequence ID" value="NZ_JH651384.1"/>
</dbReference>
<reference evidence="3" key="1">
    <citation type="journal article" date="2011" name="Stand. Genomic Sci.">
        <title>Genome sequence of the filamentous, gliding Thiothrix nivea neotype strain (JP2(T)).</title>
        <authorList>
            <person name="Lapidus A."/>
            <person name="Nolan M."/>
            <person name="Lucas S."/>
            <person name="Glavina Del Rio T."/>
            <person name="Tice H."/>
            <person name="Cheng J.F."/>
            <person name="Tapia R."/>
            <person name="Han C."/>
            <person name="Goodwin L."/>
            <person name="Pitluck S."/>
            <person name="Liolios K."/>
            <person name="Pagani I."/>
            <person name="Ivanova N."/>
            <person name="Huntemann M."/>
            <person name="Mavromatis K."/>
            <person name="Mikhailova N."/>
            <person name="Pati A."/>
            <person name="Chen A."/>
            <person name="Palaniappan K."/>
            <person name="Land M."/>
            <person name="Brambilla E.M."/>
            <person name="Rohde M."/>
            <person name="Abt B."/>
            <person name="Verbarg S."/>
            <person name="Goker M."/>
            <person name="Bristow J."/>
            <person name="Eisen J.A."/>
            <person name="Markowitz V."/>
            <person name="Hugenholtz P."/>
            <person name="Kyrpides N.C."/>
            <person name="Klenk H.P."/>
            <person name="Woyke T."/>
        </authorList>
    </citation>
    <scope>NUCLEOTIDE SEQUENCE [LARGE SCALE GENOMIC DNA]</scope>
    <source>
        <strain evidence="3">ATCC 35100 / DSM 5205 / JP2</strain>
    </source>
</reference>
<evidence type="ECO:0000313" key="2">
    <source>
        <dbReference type="EMBL" id="EIJ36239.1"/>
    </source>
</evidence>
<dbReference type="InterPro" id="IPR005532">
    <property type="entry name" value="SUMF_dom"/>
</dbReference>
<dbReference type="Proteomes" id="UP000005317">
    <property type="component" value="Unassembled WGS sequence"/>
</dbReference>
<dbReference type="GO" id="GO:0120147">
    <property type="term" value="F:formylglycine-generating oxidase activity"/>
    <property type="evidence" value="ECO:0007669"/>
    <property type="project" value="TreeGrafter"/>
</dbReference>
<dbReference type="PANTHER" id="PTHR23150:SF19">
    <property type="entry name" value="FORMYLGLYCINE-GENERATING ENZYME"/>
    <property type="match status" value="1"/>
</dbReference>
<dbReference type="EMBL" id="JH651384">
    <property type="protein sequence ID" value="EIJ36239.1"/>
    <property type="molecule type" value="Genomic_DNA"/>
</dbReference>
<proteinExistence type="predicted"/>
<dbReference type="InterPro" id="IPR042095">
    <property type="entry name" value="SUMF_sf"/>
</dbReference>
<dbReference type="InterPro" id="IPR016187">
    <property type="entry name" value="CTDL_fold"/>
</dbReference>
<dbReference type="InterPro" id="IPR051043">
    <property type="entry name" value="Sulfatase_Mod_Factor_Kinase"/>
</dbReference>
<sequence length="266" mass="30512">MAWLDWDKRPGIGLDTNGLPDIDSIEIPEGEFISGTKGASETYPPVELEENIIQLAAYKISRYPITNLQFQAFVNDGGYDEDKWWEGLYKNNETRTQRWFEGNRPVENVNWLDAVAFCRWLSAKTRRNFRLPTGYEWEKAARGGDGRKYPWGNEYKTGYANIDESWEGNNTGAFSLGETSAVGIYPQSASPYGLLDVAGNVAEWCQDVRNRFNNNENLYGIEGCIFMYRGGMWSEHAGWARTNFFMWIQYSTSRMSSIGFRVVEDI</sequence>
<dbReference type="Gene3D" id="3.90.1580.10">
    <property type="entry name" value="paralog of FGE (formylglycine-generating enzyme)"/>
    <property type="match status" value="1"/>
</dbReference>
<organism evidence="2 3">
    <name type="scientific">Thiothrix nivea (strain ATCC 35100 / DSM 5205 / JP2)</name>
    <dbReference type="NCBI Taxonomy" id="870187"/>
    <lineage>
        <taxon>Bacteria</taxon>
        <taxon>Pseudomonadati</taxon>
        <taxon>Pseudomonadota</taxon>
        <taxon>Gammaproteobacteria</taxon>
        <taxon>Thiotrichales</taxon>
        <taxon>Thiotrichaceae</taxon>
        <taxon>Thiothrix</taxon>
    </lineage>
</organism>
<accession>A0A656HLR5</accession>
<dbReference type="SUPFAM" id="SSF56436">
    <property type="entry name" value="C-type lectin-like"/>
    <property type="match status" value="1"/>
</dbReference>
<protein>
    <submittedName>
        <fullName evidence="2">Sulphatase-modifying factor protein</fullName>
    </submittedName>
</protein>
<name>A0A656HLR5_THINJ</name>
<feature type="domain" description="Sulfatase-modifying factor enzyme-like" evidence="1">
    <location>
        <begin position="23"/>
        <end position="263"/>
    </location>
</feature>
<dbReference type="Pfam" id="PF03781">
    <property type="entry name" value="FGE-sulfatase"/>
    <property type="match status" value="1"/>
</dbReference>
<gene>
    <name evidence="2" type="ORF">Thini_3736</name>
</gene>
<evidence type="ECO:0000259" key="1">
    <source>
        <dbReference type="Pfam" id="PF03781"/>
    </source>
</evidence>
<dbReference type="AlphaFoldDB" id="A0A656HLR5"/>
<dbReference type="PANTHER" id="PTHR23150">
    <property type="entry name" value="SULFATASE MODIFYING FACTOR 1, 2"/>
    <property type="match status" value="1"/>
</dbReference>
<evidence type="ECO:0000313" key="3">
    <source>
        <dbReference type="Proteomes" id="UP000005317"/>
    </source>
</evidence>
<keyword evidence="3" id="KW-1185">Reference proteome</keyword>